<feature type="transmembrane region" description="Helical" evidence="1">
    <location>
        <begin position="43"/>
        <end position="60"/>
    </location>
</feature>
<dbReference type="InterPro" id="IPR043739">
    <property type="entry name" value="DUF5684"/>
</dbReference>
<keyword evidence="1" id="KW-0472">Membrane</keyword>
<name>A0A6J6IQE7_9ZZZZ</name>
<proteinExistence type="predicted"/>
<sequence length="129" mass="13904">MSQILAASSDAGQSGAAFVWVLLAYIISCIPLSLIFKKADKSAVAAFVPIWNTIVLMQIVGRPVWWIILLLIPFVNVIILIIVYLDLATVFGKRTGFGIGLILLTWIFMLILGVGSASYQGPIGRPTAA</sequence>
<dbReference type="AlphaFoldDB" id="A0A6J6IQE7"/>
<evidence type="ECO:0000313" key="2">
    <source>
        <dbReference type="EMBL" id="CAB4626543.1"/>
    </source>
</evidence>
<evidence type="ECO:0000256" key="1">
    <source>
        <dbReference type="SAM" id="Phobius"/>
    </source>
</evidence>
<accession>A0A6J6IQE7</accession>
<feature type="transmembrane region" description="Helical" evidence="1">
    <location>
        <begin position="97"/>
        <end position="119"/>
    </location>
</feature>
<protein>
    <submittedName>
        <fullName evidence="2">Unannotated protein</fullName>
    </submittedName>
</protein>
<reference evidence="2" key="1">
    <citation type="submission" date="2020-05" db="EMBL/GenBank/DDBJ databases">
        <authorList>
            <person name="Chiriac C."/>
            <person name="Salcher M."/>
            <person name="Ghai R."/>
            <person name="Kavagutti S V."/>
        </authorList>
    </citation>
    <scope>NUCLEOTIDE SEQUENCE</scope>
</reference>
<feature type="transmembrane region" description="Helical" evidence="1">
    <location>
        <begin position="66"/>
        <end position="85"/>
    </location>
</feature>
<keyword evidence="1" id="KW-1133">Transmembrane helix</keyword>
<dbReference type="EMBL" id="CAEZVF010000161">
    <property type="protein sequence ID" value="CAB4626543.1"/>
    <property type="molecule type" value="Genomic_DNA"/>
</dbReference>
<gene>
    <name evidence="2" type="ORF">UFOPK1939_00967</name>
</gene>
<organism evidence="2">
    <name type="scientific">freshwater metagenome</name>
    <dbReference type="NCBI Taxonomy" id="449393"/>
    <lineage>
        <taxon>unclassified sequences</taxon>
        <taxon>metagenomes</taxon>
        <taxon>ecological metagenomes</taxon>
    </lineage>
</organism>
<keyword evidence="1" id="KW-0812">Transmembrane</keyword>
<feature type="transmembrane region" description="Helical" evidence="1">
    <location>
        <begin position="17"/>
        <end position="36"/>
    </location>
</feature>
<dbReference type="Pfam" id="PF18936">
    <property type="entry name" value="DUF5684"/>
    <property type="match status" value="1"/>
</dbReference>